<accession>A0A5J9TPF7</accession>
<dbReference type="EMBL" id="RWGY01000035">
    <property type="protein sequence ID" value="TVU13180.1"/>
    <property type="molecule type" value="Genomic_DNA"/>
</dbReference>
<dbReference type="Proteomes" id="UP000324897">
    <property type="component" value="Unassembled WGS sequence"/>
</dbReference>
<evidence type="ECO:0000313" key="1">
    <source>
        <dbReference type="EMBL" id="TVU13180.1"/>
    </source>
</evidence>
<proteinExistence type="predicted"/>
<reference evidence="1 2" key="1">
    <citation type="journal article" date="2019" name="Sci. Rep.">
        <title>A high-quality genome of Eragrostis curvula grass provides insights into Poaceae evolution and supports new strategies to enhance forage quality.</title>
        <authorList>
            <person name="Carballo J."/>
            <person name="Santos B.A.C.M."/>
            <person name="Zappacosta D."/>
            <person name="Garbus I."/>
            <person name="Selva J.P."/>
            <person name="Gallo C.A."/>
            <person name="Diaz A."/>
            <person name="Albertini E."/>
            <person name="Caccamo M."/>
            <person name="Echenique V."/>
        </authorList>
    </citation>
    <scope>NUCLEOTIDE SEQUENCE [LARGE SCALE GENOMIC DNA]</scope>
    <source>
        <strain evidence="2">cv. Victoria</strain>
        <tissue evidence="1">Leaf</tissue>
    </source>
</reference>
<dbReference type="Gramene" id="TVU13180">
    <property type="protein sequence ID" value="TVU13180"/>
    <property type="gene ID" value="EJB05_40712"/>
</dbReference>
<name>A0A5J9TPF7_9POAL</name>
<comment type="caution">
    <text evidence="1">The sequence shown here is derived from an EMBL/GenBank/DDBJ whole genome shotgun (WGS) entry which is preliminary data.</text>
</comment>
<feature type="non-terminal residue" evidence="1">
    <location>
        <position position="144"/>
    </location>
</feature>
<organism evidence="1 2">
    <name type="scientific">Eragrostis curvula</name>
    <name type="common">weeping love grass</name>
    <dbReference type="NCBI Taxonomy" id="38414"/>
    <lineage>
        <taxon>Eukaryota</taxon>
        <taxon>Viridiplantae</taxon>
        <taxon>Streptophyta</taxon>
        <taxon>Embryophyta</taxon>
        <taxon>Tracheophyta</taxon>
        <taxon>Spermatophyta</taxon>
        <taxon>Magnoliopsida</taxon>
        <taxon>Liliopsida</taxon>
        <taxon>Poales</taxon>
        <taxon>Poaceae</taxon>
        <taxon>PACMAD clade</taxon>
        <taxon>Chloridoideae</taxon>
        <taxon>Eragrostideae</taxon>
        <taxon>Eragrostidinae</taxon>
        <taxon>Eragrostis</taxon>
    </lineage>
</organism>
<gene>
    <name evidence="1" type="ORF">EJB05_40712</name>
</gene>
<dbReference type="AlphaFoldDB" id="A0A5J9TPF7"/>
<feature type="non-terminal residue" evidence="1">
    <location>
        <position position="1"/>
    </location>
</feature>
<evidence type="ECO:0000313" key="2">
    <source>
        <dbReference type="Proteomes" id="UP000324897"/>
    </source>
</evidence>
<protein>
    <submittedName>
        <fullName evidence="1">Uncharacterized protein</fullName>
    </submittedName>
</protein>
<sequence length="144" mass="15483">MHSLWCDQIWAGDPFTLPVIPTARQPLSSSMPCSAAKSSLPASVLHARLLCPVEKGAPFQPLSPFQQNVNTANQYSLSTLQVLGSTPGGSEFSRAFVLSAVGDVAVDSEAPVLPFASEINKHLQTERLRQTFAPAHERNQKGSL</sequence>
<keyword evidence="2" id="KW-1185">Reference proteome</keyword>